<gene>
    <name evidence="2" type="ORF">G2W53_019086</name>
</gene>
<sequence length="317" mass="36906">MKNDPCFFLHSNTCPRIMTSSNGLILGRSTKCNSEIELFISNPATKSWLPIPTLNCLKENPDFDINIAFECNQDSELGFMLCLFEVPDEWSSSCYGLKFYSQKEGIWKRFEKSFFIGDRPMRFDMHVFYNKAFHFISNCFPFLSKKSLYFRPYIMSYNIEDGGSRMIRLPKEARRGSHDSSCEMGIYKWGKARNSDESICLVRLRKCVFSVWILIDYEASKWRKVLKIRVKAILGMKEEEPIIVRGFIVMNGDYLVFATKKKVYSYGLGYENYMKLQEICDHKFDDDADKVCFTSYSDTLRLCGNGATTLPLMQQAY</sequence>
<name>A0A834TUW4_9FABA</name>
<comment type="caution">
    <text evidence="2">The sequence shown here is derived from an EMBL/GenBank/DDBJ whole genome shotgun (WGS) entry which is preliminary data.</text>
</comment>
<feature type="domain" description="F-box protein At3g26010-like beta-propeller" evidence="1">
    <location>
        <begin position="17"/>
        <end position="282"/>
    </location>
</feature>
<dbReference type="InterPro" id="IPR056592">
    <property type="entry name" value="Beta-prop_At3g26010-like"/>
</dbReference>
<dbReference type="OrthoDB" id="1433187at2759"/>
<evidence type="ECO:0000313" key="3">
    <source>
        <dbReference type="Proteomes" id="UP000634136"/>
    </source>
</evidence>
<dbReference type="PANTHER" id="PTHR31672:SF13">
    <property type="entry name" value="F-BOX PROTEIN CPR30-LIKE"/>
    <property type="match status" value="1"/>
</dbReference>
<proteinExistence type="predicted"/>
<reference evidence="2" key="1">
    <citation type="submission" date="2020-09" db="EMBL/GenBank/DDBJ databases">
        <title>Genome-Enabled Discovery of Anthraquinone Biosynthesis in Senna tora.</title>
        <authorList>
            <person name="Kang S.-H."/>
            <person name="Pandey R.P."/>
            <person name="Lee C.-M."/>
            <person name="Sim J.-S."/>
            <person name="Jeong J.-T."/>
            <person name="Choi B.-S."/>
            <person name="Jung M."/>
            <person name="Ginzburg D."/>
            <person name="Zhao K."/>
            <person name="Won S.Y."/>
            <person name="Oh T.-J."/>
            <person name="Yu Y."/>
            <person name="Kim N.-H."/>
            <person name="Lee O.R."/>
            <person name="Lee T.-H."/>
            <person name="Bashyal P."/>
            <person name="Kim T.-S."/>
            <person name="Lee W.-H."/>
            <person name="Kawkins C."/>
            <person name="Kim C.-K."/>
            <person name="Kim J.S."/>
            <person name="Ahn B.O."/>
            <person name="Rhee S.Y."/>
            <person name="Sohng J.K."/>
        </authorList>
    </citation>
    <scope>NUCLEOTIDE SEQUENCE</scope>
    <source>
        <tissue evidence="2">Leaf</tissue>
    </source>
</reference>
<evidence type="ECO:0000313" key="2">
    <source>
        <dbReference type="EMBL" id="KAF7827922.1"/>
    </source>
</evidence>
<dbReference type="AlphaFoldDB" id="A0A834TUW4"/>
<keyword evidence="3" id="KW-1185">Reference proteome</keyword>
<organism evidence="2 3">
    <name type="scientific">Senna tora</name>
    <dbReference type="NCBI Taxonomy" id="362788"/>
    <lineage>
        <taxon>Eukaryota</taxon>
        <taxon>Viridiplantae</taxon>
        <taxon>Streptophyta</taxon>
        <taxon>Embryophyta</taxon>
        <taxon>Tracheophyta</taxon>
        <taxon>Spermatophyta</taxon>
        <taxon>Magnoliopsida</taxon>
        <taxon>eudicotyledons</taxon>
        <taxon>Gunneridae</taxon>
        <taxon>Pentapetalae</taxon>
        <taxon>rosids</taxon>
        <taxon>fabids</taxon>
        <taxon>Fabales</taxon>
        <taxon>Fabaceae</taxon>
        <taxon>Caesalpinioideae</taxon>
        <taxon>Cassia clade</taxon>
        <taxon>Senna</taxon>
    </lineage>
</organism>
<accession>A0A834TUW4</accession>
<dbReference type="InterPro" id="IPR050796">
    <property type="entry name" value="SCF_F-box_component"/>
</dbReference>
<dbReference type="Proteomes" id="UP000634136">
    <property type="component" value="Unassembled WGS sequence"/>
</dbReference>
<evidence type="ECO:0000259" key="1">
    <source>
        <dbReference type="Pfam" id="PF24750"/>
    </source>
</evidence>
<dbReference type="EMBL" id="JAAIUW010000006">
    <property type="protein sequence ID" value="KAF7827922.1"/>
    <property type="molecule type" value="Genomic_DNA"/>
</dbReference>
<dbReference type="Pfam" id="PF24750">
    <property type="entry name" value="b-prop_At3g26010-like"/>
    <property type="match status" value="1"/>
</dbReference>
<protein>
    <submittedName>
        <fullName evidence="2">F-box protein</fullName>
    </submittedName>
</protein>
<dbReference type="PANTHER" id="PTHR31672">
    <property type="entry name" value="BNACNNG10540D PROTEIN"/>
    <property type="match status" value="1"/>
</dbReference>